<feature type="transmembrane region" description="Helical" evidence="8">
    <location>
        <begin position="56"/>
        <end position="78"/>
    </location>
</feature>
<dbReference type="GO" id="GO:0022857">
    <property type="term" value="F:transmembrane transporter activity"/>
    <property type="evidence" value="ECO:0007669"/>
    <property type="project" value="InterPro"/>
</dbReference>
<dbReference type="InterPro" id="IPR045324">
    <property type="entry name" value="Small_multidrug_res"/>
</dbReference>
<dbReference type="SUPFAM" id="SSF103481">
    <property type="entry name" value="Multidrug resistance efflux transporter EmrE"/>
    <property type="match status" value="1"/>
</dbReference>
<accession>A0A4R6K8K1</accession>
<reference evidence="9 10" key="1">
    <citation type="submission" date="2019-03" db="EMBL/GenBank/DDBJ databases">
        <title>Genomic Encyclopedia of Type Strains, Phase III (KMG-III): the genomes of soil and plant-associated and newly described type strains.</title>
        <authorList>
            <person name="Whitman W."/>
        </authorList>
    </citation>
    <scope>NUCLEOTIDE SEQUENCE [LARGE SCALE GENOMIC DNA]</scope>
    <source>
        <strain evidence="9 10">VKM Ac-2527</strain>
    </source>
</reference>
<sequence>MRKWFALAGAIGAEVAATLALKAALDQPAWYAVVTAGYIAAFILVTACLRLGMPIGVAYGIWAATGVALTALLSAVIFGEPLTALMGLGIVLIIAGVLTVELGSHQAQLGSHKAQEVAK</sequence>
<evidence type="ECO:0000256" key="2">
    <source>
        <dbReference type="ARBA" id="ARBA00022448"/>
    </source>
</evidence>
<gene>
    <name evidence="9" type="ORF">EV643_115226</name>
</gene>
<comment type="similarity">
    <text evidence="7">Belongs to the drug/metabolite transporter (DMT) superfamily. Small multidrug resistance (SMR) (TC 2.A.7.1) family.</text>
</comment>
<evidence type="ECO:0000256" key="8">
    <source>
        <dbReference type="SAM" id="Phobius"/>
    </source>
</evidence>
<comment type="caution">
    <text evidence="9">The sequence shown here is derived from an EMBL/GenBank/DDBJ whole genome shotgun (WGS) entry which is preliminary data.</text>
</comment>
<dbReference type="Pfam" id="PF00893">
    <property type="entry name" value="Multi_Drug_Res"/>
    <property type="match status" value="1"/>
</dbReference>
<dbReference type="InterPro" id="IPR037185">
    <property type="entry name" value="EmrE-like"/>
</dbReference>
<keyword evidence="5 8" id="KW-1133">Transmembrane helix</keyword>
<name>A0A4R6K8K1_9ACTN</name>
<dbReference type="GO" id="GO:0005886">
    <property type="term" value="C:plasma membrane"/>
    <property type="evidence" value="ECO:0007669"/>
    <property type="project" value="UniProtKB-SubCell"/>
</dbReference>
<keyword evidence="3" id="KW-1003">Cell membrane</keyword>
<dbReference type="OrthoDB" id="3175079at2"/>
<organism evidence="9 10">
    <name type="scientific">Kribbella caucasensis</name>
    <dbReference type="NCBI Taxonomy" id="2512215"/>
    <lineage>
        <taxon>Bacteria</taxon>
        <taxon>Bacillati</taxon>
        <taxon>Actinomycetota</taxon>
        <taxon>Actinomycetes</taxon>
        <taxon>Propionibacteriales</taxon>
        <taxon>Kribbellaceae</taxon>
        <taxon>Kribbella</taxon>
    </lineage>
</organism>
<evidence type="ECO:0000256" key="7">
    <source>
        <dbReference type="RuleBase" id="RU003942"/>
    </source>
</evidence>
<evidence type="ECO:0000313" key="10">
    <source>
        <dbReference type="Proteomes" id="UP000295388"/>
    </source>
</evidence>
<feature type="transmembrane region" description="Helical" evidence="8">
    <location>
        <begin position="84"/>
        <end position="103"/>
    </location>
</feature>
<dbReference type="Gene3D" id="1.10.3730.20">
    <property type="match status" value="1"/>
</dbReference>
<dbReference type="AlphaFoldDB" id="A0A4R6K8K1"/>
<dbReference type="PANTHER" id="PTHR30561:SF1">
    <property type="entry name" value="MULTIDRUG TRANSPORTER EMRE"/>
    <property type="match status" value="1"/>
</dbReference>
<keyword evidence="4 7" id="KW-0812">Transmembrane</keyword>
<dbReference type="EMBL" id="SNWQ01000015">
    <property type="protein sequence ID" value="TDO44724.1"/>
    <property type="molecule type" value="Genomic_DNA"/>
</dbReference>
<evidence type="ECO:0000256" key="1">
    <source>
        <dbReference type="ARBA" id="ARBA00004651"/>
    </source>
</evidence>
<dbReference type="InterPro" id="IPR000390">
    <property type="entry name" value="Small_drug/metabolite_transptr"/>
</dbReference>
<protein>
    <submittedName>
        <fullName evidence="9">Small multidrug resistance pump</fullName>
    </submittedName>
</protein>
<comment type="subcellular location">
    <subcellularLocation>
        <location evidence="1 7">Cell membrane</location>
        <topology evidence="1 7">Multi-pass membrane protein</topology>
    </subcellularLocation>
</comment>
<evidence type="ECO:0000256" key="5">
    <source>
        <dbReference type="ARBA" id="ARBA00022989"/>
    </source>
</evidence>
<evidence type="ECO:0000256" key="6">
    <source>
        <dbReference type="ARBA" id="ARBA00023136"/>
    </source>
</evidence>
<dbReference type="RefSeq" id="WP_133803265.1">
    <property type="nucleotide sequence ID" value="NZ_SNWQ01000015.1"/>
</dbReference>
<keyword evidence="2" id="KW-0813">Transport</keyword>
<dbReference type="Proteomes" id="UP000295388">
    <property type="component" value="Unassembled WGS sequence"/>
</dbReference>
<evidence type="ECO:0000256" key="3">
    <source>
        <dbReference type="ARBA" id="ARBA00022475"/>
    </source>
</evidence>
<keyword evidence="10" id="KW-1185">Reference proteome</keyword>
<dbReference type="PANTHER" id="PTHR30561">
    <property type="entry name" value="SMR FAMILY PROTON-DEPENDENT DRUG EFFLUX TRANSPORTER SUGE"/>
    <property type="match status" value="1"/>
</dbReference>
<proteinExistence type="inferred from homology"/>
<evidence type="ECO:0000256" key="4">
    <source>
        <dbReference type="ARBA" id="ARBA00022692"/>
    </source>
</evidence>
<keyword evidence="6 8" id="KW-0472">Membrane</keyword>
<evidence type="ECO:0000313" key="9">
    <source>
        <dbReference type="EMBL" id="TDO44724.1"/>
    </source>
</evidence>
<feature type="transmembrane region" description="Helical" evidence="8">
    <location>
        <begin position="30"/>
        <end position="49"/>
    </location>
</feature>